<comment type="similarity">
    <text evidence="1 9">Belongs to the endoribonuclease YbeY family.</text>
</comment>
<evidence type="ECO:0000256" key="1">
    <source>
        <dbReference type="ARBA" id="ARBA00010875"/>
    </source>
</evidence>
<dbReference type="SUPFAM" id="SSF55486">
    <property type="entry name" value="Metalloproteases ('zincins'), catalytic domain"/>
    <property type="match status" value="1"/>
</dbReference>
<dbReference type="Gene3D" id="3.40.390.30">
    <property type="entry name" value="Metalloproteases ('zincins'), catalytic domain"/>
    <property type="match status" value="1"/>
</dbReference>
<reference evidence="10 11" key="1">
    <citation type="submission" date="2023-04" db="EMBL/GenBank/DDBJ databases">
        <title>Fusibacter bizertensis strain WBS, isolated from littoral bottom sediments of the Arctic seas - biochemical and genomic analysis.</title>
        <authorList>
            <person name="Brioukhanov A.L."/>
        </authorList>
    </citation>
    <scope>NUCLEOTIDE SEQUENCE [LARGE SCALE GENOMIC DNA]</scope>
    <source>
        <strain evidence="10 11">WBS</strain>
    </source>
</reference>
<feature type="binding site" evidence="9">
    <location>
        <position position="128"/>
    </location>
    <ligand>
        <name>Zn(2+)</name>
        <dbReference type="ChEBI" id="CHEBI:29105"/>
        <note>catalytic</note>
    </ligand>
</feature>
<feature type="binding site" evidence="9">
    <location>
        <position position="118"/>
    </location>
    <ligand>
        <name>Zn(2+)</name>
        <dbReference type="ChEBI" id="CHEBI:29105"/>
        <note>catalytic</note>
    </ligand>
</feature>
<comment type="caution">
    <text evidence="10">The sequence shown here is derived from an EMBL/GenBank/DDBJ whole genome shotgun (WGS) entry which is preliminary data.</text>
</comment>
<dbReference type="InterPro" id="IPR020549">
    <property type="entry name" value="YbeY_CS"/>
</dbReference>
<comment type="subcellular location">
    <subcellularLocation>
        <location evidence="9">Cytoplasm</location>
    </subcellularLocation>
</comment>
<evidence type="ECO:0000256" key="2">
    <source>
        <dbReference type="ARBA" id="ARBA00022517"/>
    </source>
</evidence>
<evidence type="ECO:0000256" key="9">
    <source>
        <dbReference type="HAMAP-Rule" id="MF_00009"/>
    </source>
</evidence>
<proteinExistence type="inferred from homology"/>
<dbReference type="Pfam" id="PF02130">
    <property type="entry name" value="YbeY"/>
    <property type="match status" value="1"/>
</dbReference>
<dbReference type="NCBIfam" id="TIGR00043">
    <property type="entry name" value="rRNA maturation RNase YbeY"/>
    <property type="match status" value="1"/>
</dbReference>
<evidence type="ECO:0000313" key="11">
    <source>
        <dbReference type="Proteomes" id="UP001158045"/>
    </source>
</evidence>
<dbReference type="RefSeq" id="WP_281094252.1">
    <property type="nucleotide sequence ID" value="NZ_JARYZI010000005.1"/>
</dbReference>
<dbReference type="PANTHER" id="PTHR46986:SF1">
    <property type="entry name" value="ENDORIBONUCLEASE YBEY, CHLOROPLASTIC"/>
    <property type="match status" value="1"/>
</dbReference>
<organism evidence="10 11">
    <name type="scientific">Fusibacter bizertensis</name>
    <dbReference type="NCBI Taxonomy" id="1488331"/>
    <lineage>
        <taxon>Bacteria</taxon>
        <taxon>Bacillati</taxon>
        <taxon>Bacillota</taxon>
        <taxon>Clostridia</taxon>
        <taxon>Eubacteriales</taxon>
        <taxon>Eubacteriales Family XII. Incertae Sedis</taxon>
        <taxon>Fusibacter</taxon>
    </lineage>
</organism>
<dbReference type="PANTHER" id="PTHR46986">
    <property type="entry name" value="ENDORIBONUCLEASE YBEY, CHLOROPLASTIC"/>
    <property type="match status" value="1"/>
</dbReference>
<keyword evidence="5 9" id="KW-0479">Metal-binding</keyword>
<dbReference type="Proteomes" id="UP001158045">
    <property type="component" value="Unassembled WGS sequence"/>
</dbReference>
<keyword evidence="11" id="KW-1185">Reference proteome</keyword>
<protein>
    <recommendedName>
        <fullName evidence="9">Endoribonuclease YbeY</fullName>
        <ecNumber evidence="9">3.1.-.-</ecNumber>
    </recommendedName>
</protein>
<feature type="binding site" evidence="9">
    <location>
        <position position="122"/>
    </location>
    <ligand>
        <name>Zn(2+)</name>
        <dbReference type="ChEBI" id="CHEBI:29105"/>
        <note>catalytic</note>
    </ligand>
</feature>
<dbReference type="PROSITE" id="PS01306">
    <property type="entry name" value="UPF0054"/>
    <property type="match status" value="1"/>
</dbReference>
<keyword evidence="7 9" id="KW-0378">Hydrolase</keyword>
<accession>A0ABT6NDB0</accession>
<dbReference type="InterPro" id="IPR002036">
    <property type="entry name" value="YbeY"/>
</dbReference>
<evidence type="ECO:0000256" key="8">
    <source>
        <dbReference type="ARBA" id="ARBA00022833"/>
    </source>
</evidence>
<comment type="cofactor">
    <cofactor evidence="9">
        <name>Zn(2+)</name>
        <dbReference type="ChEBI" id="CHEBI:29105"/>
    </cofactor>
    <text evidence="9">Binds 1 zinc ion.</text>
</comment>
<evidence type="ECO:0000256" key="3">
    <source>
        <dbReference type="ARBA" id="ARBA00022552"/>
    </source>
</evidence>
<keyword evidence="2 9" id="KW-0690">Ribosome biogenesis</keyword>
<dbReference type="InterPro" id="IPR023091">
    <property type="entry name" value="MetalPrtase_cat_dom_sf_prd"/>
</dbReference>
<keyword evidence="6 9" id="KW-0255">Endonuclease</keyword>
<dbReference type="HAMAP" id="MF_00009">
    <property type="entry name" value="Endoribonucl_YbeY"/>
    <property type="match status" value="1"/>
</dbReference>
<keyword evidence="9" id="KW-0963">Cytoplasm</keyword>
<evidence type="ECO:0000256" key="6">
    <source>
        <dbReference type="ARBA" id="ARBA00022759"/>
    </source>
</evidence>
<keyword evidence="3 9" id="KW-0698">rRNA processing</keyword>
<dbReference type="EMBL" id="JARYZI010000005">
    <property type="protein sequence ID" value="MDH8678409.1"/>
    <property type="molecule type" value="Genomic_DNA"/>
</dbReference>
<name>A0ABT6NDB0_9FIRM</name>
<evidence type="ECO:0000256" key="5">
    <source>
        <dbReference type="ARBA" id="ARBA00022723"/>
    </source>
</evidence>
<evidence type="ECO:0000256" key="7">
    <source>
        <dbReference type="ARBA" id="ARBA00022801"/>
    </source>
</evidence>
<evidence type="ECO:0000313" key="10">
    <source>
        <dbReference type="EMBL" id="MDH8678409.1"/>
    </source>
</evidence>
<comment type="function">
    <text evidence="9">Single strand-specific metallo-endoribonuclease involved in late-stage 70S ribosome quality control and in maturation of the 3' terminus of the 16S rRNA.</text>
</comment>
<gene>
    <name evidence="9 10" type="primary">ybeY</name>
    <name evidence="10" type="ORF">QE109_09645</name>
</gene>
<sequence>MQVEILNETTTELDSELQALIVKATDKVLEYEDFDIEGEVSVLFVNDERIKALNYEFRKKNVVTDVLSFPQYDSIKEDGVNEPFIYLGDVVISLEQAKRQADEFGHTIEREIVYLTVHSMLHLFGYDHLTEEDKIEMRTKEKAVLGALKIFKGTSIGEDQ</sequence>
<evidence type="ECO:0000256" key="4">
    <source>
        <dbReference type="ARBA" id="ARBA00022722"/>
    </source>
</evidence>
<keyword evidence="4 9" id="KW-0540">Nuclease</keyword>
<dbReference type="EC" id="3.1.-.-" evidence="9"/>
<keyword evidence="8 9" id="KW-0862">Zinc</keyword>